<gene>
    <name evidence="1" type="ORF">BJ508DRAFT_310567</name>
</gene>
<protein>
    <submittedName>
        <fullName evidence="1">Uncharacterized protein</fullName>
    </submittedName>
</protein>
<organism evidence="1 2">
    <name type="scientific">Ascobolus immersus RN42</name>
    <dbReference type="NCBI Taxonomy" id="1160509"/>
    <lineage>
        <taxon>Eukaryota</taxon>
        <taxon>Fungi</taxon>
        <taxon>Dikarya</taxon>
        <taxon>Ascomycota</taxon>
        <taxon>Pezizomycotina</taxon>
        <taxon>Pezizomycetes</taxon>
        <taxon>Pezizales</taxon>
        <taxon>Ascobolaceae</taxon>
        <taxon>Ascobolus</taxon>
    </lineage>
</organism>
<dbReference type="EMBL" id="ML119733">
    <property type="protein sequence ID" value="RPA77050.1"/>
    <property type="molecule type" value="Genomic_DNA"/>
</dbReference>
<keyword evidence="2" id="KW-1185">Reference proteome</keyword>
<reference evidence="1 2" key="1">
    <citation type="journal article" date="2018" name="Nat. Ecol. Evol.">
        <title>Pezizomycetes genomes reveal the molecular basis of ectomycorrhizal truffle lifestyle.</title>
        <authorList>
            <person name="Murat C."/>
            <person name="Payen T."/>
            <person name="Noel B."/>
            <person name="Kuo A."/>
            <person name="Morin E."/>
            <person name="Chen J."/>
            <person name="Kohler A."/>
            <person name="Krizsan K."/>
            <person name="Balestrini R."/>
            <person name="Da Silva C."/>
            <person name="Montanini B."/>
            <person name="Hainaut M."/>
            <person name="Levati E."/>
            <person name="Barry K.W."/>
            <person name="Belfiori B."/>
            <person name="Cichocki N."/>
            <person name="Clum A."/>
            <person name="Dockter R.B."/>
            <person name="Fauchery L."/>
            <person name="Guy J."/>
            <person name="Iotti M."/>
            <person name="Le Tacon F."/>
            <person name="Lindquist E.A."/>
            <person name="Lipzen A."/>
            <person name="Malagnac F."/>
            <person name="Mello A."/>
            <person name="Molinier V."/>
            <person name="Miyauchi S."/>
            <person name="Poulain J."/>
            <person name="Riccioni C."/>
            <person name="Rubini A."/>
            <person name="Sitrit Y."/>
            <person name="Splivallo R."/>
            <person name="Traeger S."/>
            <person name="Wang M."/>
            <person name="Zifcakova L."/>
            <person name="Wipf D."/>
            <person name="Zambonelli A."/>
            <person name="Paolocci F."/>
            <person name="Nowrousian M."/>
            <person name="Ottonello S."/>
            <person name="Baldrian P."/>
            <person name="Spatafora J.W."/>
            <person name="Henrissat B."/>
            <person name="Nagy L.G."/>
            <person name="Aury J.M."/>
            <person name="Wincker P."/>
            <person name="Grigoriev I.V."/>
            <person name="Bonfante P."/>
            <person name="Martin F.M."/>
        </authorList>
    </citation>
    <scope>NUCLEOTIDE SEQUENCE [LARGE SCALE GENOMIC DNA]</scope>
    <source>
        <strain evidence="1 2">RN42</strain>
    </source>
</reference>
<evidence type="ECO:0000313" key="2">
    <source>
        <dbReference type="Proteomes" id="UP000275078"/>
    </source>
</evidence>
<dbReference type="AlphaFoldDB" id="A0A3N4HYV9"/>
<name>A0A3N4HYV9_ASCIM</name>
<accession>A0A3N4HYV9</accession>
<evidence type="ECO:0000313" key="1">
    <source>
        <dbReference type="EMBL" id="RPA77050.1"/>
    </source>
</evidence>
<proteinExistence type="predicted"/>
<dbReference type="Proteomes" id="UP000275078">
    <property type="component" value="Unassembled WGS sequence"/>
</dbReference>
<sequence length="208" mass="23841">MVVKKLVRANALFKARPESFPLDDHNKTVEVFFFVTDNGVDGLLDVILRDVQGPSTVAFGGLLGFWQLDNRHHSAVWQGSQRWQHGSKRFWAHCTNSARFFVLCRLRDCLSSSTRFLERPGTIKMLFSTSFSILGLFIGPLAKLDQRQYERVLELHGTNMMDKEAVRARGFHLRRARVHLSNENLLRLTPQDRDVIRKGVKAVPMPLP</sequence>